<comment type="caution">
    <text evidence="7">The sequence shown here is derived from an EMBL/GenBank/DDBJ whole genome shotgun (WGS) entry which is preliminary data.</text>
</comment>
<gene>
    <name evidence="7" type="ORF">WJX81_005289</name>
</gene>
<dbReference type="AlphaFoldDB" id="A0AAW1QNL4"/>
<reference evidence="7 8" key="1">
    <citation type="journal article" date="2024" name="Nat. Commun.">
        <title>Phylogenomics reveals the evolutionary origins of lichenization in chlorophyte algae.</title>
        <authorList>
            <person name="Puginier C."/>
            <person name="Libourel C."/>
            <person name="Otte J."/>
            <person name="Skaloud P."/>
            <person name="Haon M."/>
            <person name="Grisel S."/>
            <person name="Petersen M."/>
            <person name="Berrin J.G."/>
            <person name="Delaux P.M."/>
            <person name="Dal Grande F."/>
            <person name="Keller J."/>
        </authorList>
    </citation>
    <scope>NUCLEOTIDE SEQUENCE [LARGE SCALE GENOMIC DNA]</scope>
    <source>
        <strain evidence="7 8">SAG 245.80</strain>
    </source>
</reference>
<dbReference type="PANTHER" id="PTHR46761:SF2">
    <property type="entry name" value="RAN GTPASE-ACTIVATING PROTEIN 1"/>
    <property type="match status" value="1"/>
</dbReference>
<feature type="region of interest" description="Disordered" evidence="5">
    <location>
        <begin position="469"/>
        <end position="516"/>
    </location>
</feature>
<feature type="compositionally biased region" description="Acidic residues" evidence="5">
    <location>
        <begin position="471"/>
        <end position="505"/>
    </location>
</feature>
<feature type="domain" description="WPP" evidence="6">
    <location>
        <begin position="9"/>
        <end position="97"/>
    </location>
</feature>
<evidence type="ECO:0000313" key="7">
    <source>
        <dbReference type="EMBL" id="KAK9822823.1"/>
    </source>
</evidence>
<dbReference type="Proteomes" id="UP001445335">
    <property type="component" value="Unassembled WGS sequence"/>
</dbReference>
<protein>
    <recommendedName>
        <fullName evidence="6">WPP domain-containing protein</fullName>
    </recommendedName>
</protein>
<dbReference type="GO" id="GO:0005634">
    <property type="term" value="C:nucleus"/>
    <property type="evidence" value="ECO:0007669"/>
    <property type="project" value="UniProtKB-SubCell"/>
</dbReference>
<sequence>MAAAAHQEWQLSAEQRDDTVARVAQNLASLTFFAGGSVPDSEALRLATEFEKKAYTVARVEARTTTGTRPHAETFAAYTRKLASLLLEASKARSAANGAADASGGVLQPAAAPADASQVDLTGVREFLVAETAQEALASMLAEGAAVSRIKLSTKSFGAEAAGVAADAIANCAASLTHADLSDVIAGRPEAEALDALRILSNALAQARLKVLDLSDNALGEKGVRACAAALSNQAGLERLAFQNVGCSIAACRAIAELLTDASSLAALHLHNNMSDNEGAAAIAGVLARAPALQDFRMTSSRVGPEGGIALAQGLSAGRRLVRLDLSGNTMTADAAPGLAQALRGQQGLRALYLNDAGLGDEGVAAIAEALAEGSIELEELELAFNDLTEDGAASLAAALWRRVLPALQELDLCQNQIRRAGALAVAKAVAAAKGLRLLALDENEISDAGVDHLKAVLKAAGQLGTLGSLEDNDADAADEAEGEEDEEDDDGEAADTADAEESDLAAELARATKIA</sequence>
<evidence type="ECO:0000256" key="1">
    <source>
        <dbReference type="ARBA" id="ARBA00004123"/>
    </source>
</evidence>
<evidence type="ECO:0000256" key="3">
    <source>
        <dbReference type="ARBA" id="ARBA00022490"/>
    </source>
</evidence>
<evidence type="ECO:0000259" key="6">
    <source>
        <dbReference type="Pfam" id="PF13943"/>
    </source>
</evidence>
<keyword evidence="8" id="KW-1185">Reference proteome</keyword>
<dbReference type="EMBL" id="JALJOU010000083">
    <property type="protein sequence ID" value="KAK9822823.1"/>
    <property type="molecule type" value="Genomic_DNA"/>
</dbReference>
<dbReference type="InterPro" id="IPR001611">
    <property type="entry name" value="Leu-rich_rpt"/>
</dbReference>
<dbReference type="InterPro" id="IPR025265">
    <property type="entry name" value="WPP_dom"/>
</dbReference>
<dbReference type="Gene3D" id="1.10.246.200">
    <property type="entry name" value="WPP domain"/>
    <property type="match status" value="1"/>
</dbReference>
<evidence type="ECO:0000256" key="4">
    <source>
        <dbReference type="ARBA" id="ARBA00023242"/>
    </source>
</evidence>
<evidence type="ECO:0000313" key="8">
    <source>
        <dbReference type="Proteomes" id="UP001445335"/>
    </source>
</evidence>
<comment type="subcellular location">
    <subcellularLocation>
        <location evidence="2">Cytoplasm</location>
        <location evidence="2">Cytoskeleton</location>
        <location evidence="2">Cilium axoneme</location>
    </subcellularLocation>
    <subcellularLocation>
        <location evidence="1">Nucleus</location>
    </subcellularLocation>
</comment>
<dbReference type="InterPro" id="IPR032675">
    <property type="entry name" value="LRR_dom_sf"/>
</dbReference>
<keyword evidence="3" id="KW-0963">Cytoplasm</keyword>
<dbReference type="GO" id="GO:0005096">
    <property type="term" value="F:GTPase activator activity"/>
    <property type="evidence" value="ECO:0007669"/>
    <property type="project" value="InterPro"/>
</dbReference>
<dbReference type="SUPFAM" id="SSF52047">
    <property type="entry name" value="RNI-like"/>
    <property type="match status" value="1"/>
</dbReference>
<name>A0AAW1QNL4_9CHLO</name>
<dbReference type="InterPro" id="IPR038214">
    <property type="entry name" value="WPP_sf"/>
</dbReference>
<dbReference type="InterPro" id="IPR045203">
    <property type="entry name" value="RanGAP1/2"/>
</dbReference>
<accession>A0AAW1QNL4</accession>
<dbReference type="PANTHER" id="PTHR46761">
    <property type="entry name" value="RAN GTPASE-ACTIVATING PROTEIN 1"/>
    <property type="match status" value="1"/>
</dbReference>
<evidence type="ECO:0000256" key="2">
    <source>
        <dbReference type="ARBA" id="ARBA00004430"/>
    </source>
</evidence>
<dbReference type="SMART" id="SM00368">
    <property type="entry name" value="LRR_RI"/>
    <property type="match status" value="9"/>
</dbReference>
<proteinExistence type="predicted"/>
<evidence type="ECO:0000256" key="5">
    <source>
        <dbReference type="SAM" id="MobiDB-lite"/>
    </source>
</evidence>
<dbReference type="GO" id="GO:0005930">
    <property type="term" value="C:axoneme"/>
    <property type="evidence" value="ECO:0007669"/>
    <property type="project" value="UniProtKB-SubCell"/>
</dbReference>
<dbReference type="Pfam" id="PF13943">
    <property type="entry name" value="WPP"/>
    <property type="match status" value="1"/>
</dbReference>
<keyword evidence="4" id="KW-0539">Nucleus</keyword>
<dbReference type="Gene3D" id="3.80.10.10">
    <property type="entry name" value="Ribonuclease Inhibitor"/>
    <property type="match status" value="1"/>
</dbReference>
<organism evidence="7 8">
    <name type="scientific">Elliptochloris bilobata</name>
    <dbReference type="NCBI Taxonomy" id="381761"/>
    <lineage>
        <taxon>Eukaryota</taxon>
        <taxon>Viridiplantae</taxon>
        <taxon>Chlorophyta</taxon>
        <taxon>core chlorophytes</taxon>
        <taxon>Trebouxiophyceae</taxon>
        <taxon>Trebouxiophyceae incertae sedis</taxon>
        <taxon>Elliptochloris clade</taxon>
        <taxon>Elliptochloris</taxon>
    </lineage>
</organism>
<dbReference type="Pfam" id="PF13516">
    <property type="entry name" value="LRR_6"/>
    <property type="match status" value="3"/>
</dbReference>